<dbReference type="Pfam" id="PF07969">
    <property type="entry name" value="Amidohydro_3"/>
    <property type="match status" value="1"/>
</dbReference>
<sequence>MTIEKLYKGYKGVHFKSKKIHRRCLRMLDLLIKNGQYPDFATGEMRKSNIGVADGKITYIGSACPEAANVIDASGSVVSPGFIDIHMHEEDFKQEGETYVIAQMMLNMGVTTAVGGNCGMQKQDLAYFKEVIDRLGGCPINYIMLAGYNTFRYQLNVGRYEAATKEQREQIRTLLRRELSHGAYGISFGIEYDPGITTEEVLYAIGCTDDPNLLVSAHYREDCLRDIEPIYEMIKIADAIPMKFQISHLSSCSAMGLMQESLDAINQAMERNPRLDYDTYPYNAFSTHMGSAVFEDGCIEGWHKDYSDILLTDDPYKDVRCDKETFEKVREEYPDMLAVAFVMNEEEIAGAIANKNGMVGSDGIINNGNGHPRAAGTFPRVLGKYVREDKVLPMIDAIRKMTLEPAKRLNLDNKGRIEIGCDADLTIFNPDTVKDGATFSDLNILPEGIEYVFINGEKAVDHKMVVNDRLGTFISYQKH</sequence>
<dbReference type="Gene3D" id="2.30.40.10">
    <property type="entry name" value="Urease, subunit C, domain 1"/>
    <property type="match status" value="1"/>
</dbReference>
<dbReference type="PANTHER" id="PTHR11647">
    <property type="entry name" value="HYDRANTOINASE/DIHYDROPYRIMIDINASE FAMILY MEMBER"/>
    <property type="match status" value="1"/>
</dbReference>
<proteinExistence type="predicted"/>
<name>A0A845QIL8_9FIRM</name>
<feature type="domain" description="Amidohydrolase 3" evidence="1">
    <location>
        <begin position="359"/>
        <end position="457"/>
    </location>
</feature>
<keyword evidence="2" id="KW-0378">Hydrolase</keyword>
<dbReference type="PANTHER" id="PTHR11647:SF1">
    <property type="entry name" value="COLLAPSIN RESPONSE MEDIATOR PROTEIN"/>
    <property type="match status" value="1"/>
</dbReference>
<keyword evidence="3" id="KW-1185">Reference proteome</keyword>
<dbReference type="InterPro" id="IPR032466">
    <property type="entry name" value="Metal_Hydrolase"/>
</dbReference>
<evidence type="ECO:0000259" key="1">
    <source>
        <dbReference type="Pfam" id="PF07969"/>
    </source>
</evidence>
<dbReference type="InterPro" id="IPR011059">
    <property type="entry name" value="Metal-dep_hydrolase_composite"/>
</dbReference>
<evidence type="ECO:0000313" key="2">
    <source>
        <dbReference type="EMBL" id="NBH60623.1"/>
    </source>
</evidence>
<dbReference type="Proteomes" id="UP000446866">
    <property type="component" value="Unassembled WGS sequence"/>
</dbReference>
<dbReference type="InterPro" id="IPR013108">
    <property type="entry name" value="Amidohydro_3"/>
</dbReference>
<gene>
    <name evidence="2" type="ORF">D0435_02910</name>
</gene>
<comment type="caution">
    <text evidence="2">The sequence shown here is derived from an EMBL/GenBank/DDBJ whole genome shotgun (WGS) entry which is preliminary data.</text>
</comment>
<dbReference type="EMBL" id="QXWK01000004">
    <property type="protein sequence ID" value="NBH60623.1"/>
    <property type="molecule type" value="Genomic_DNA"/>
</dbReference>
<dbReference type="GO" id="GO:0016810">
    <property type="term" value="F:hydrolase activity, acting on carbon-nitrogen (but not peptide) bonds"/>
    <property type="evidence" value="ECO:0007669"/>
    <property type="project" value="InterPro"/>
</dbReference>
<dbReference type="Gene3D" id="3.20.20.140">
    <property type="entry name" value="Metal-dependent hydrolases"/>
    <property type="match status" value="1"/>
</dbReference>
<dbReference type="InterPro" id="IPR050378">
    <property type="entry name" value="Metallo-dep_Hydrolases_sf"/>
</dbReference>
<accession>A0A845QIL8</accession>
<organism evidence="2 3">
    <name type="scientific">Anaerotruncus colihominis</name>
    <dbReference type="NCBI Taxonomy" id="169435"/>
    <lineage>
        <taxon>Bacteria</taxon>
        <taxon>Bacillati</taxon>
        <taxon>Bacillota</taxon>
        <taxon>Clostridia</taxon>
        <taxon>Eubacteriales</taxon>
        <taxon>Oscillospiraceae</taxon>
        <taxon>Anaerotruncus</taxon>
    </lineage>
</organism>
<dbReference type="AlphaFoldDB" id="A0A845QIL8"/>
<evidence type="ECO:0000313" key="3">
    <source>
        <dbReference type="Proteomes" id="UP000446866"/>
    </source>
</evidence>
<dbReference type="SUPFAM" id="SSF51338">
    <property type="entry name" value="Composite domain of metallo-dependent hydrolases"/>
    <property type="match status" value="1"/>
</dbReference>
<protein>
    <submittedName>
        <fullName evidence="2">Amidohydrolase</fullName>
    </submittedName>
</protein>
<dbReference type="SUPFAM" id="SSF51556">
    <property type="entry name" value="Metallo-dependent hydrolases"/>
    <property type="match status" value="1"/>
</dbReference>
<reference evidence="2 3" key="1">
    <citation type="submission" date="2018-08" db="EMBL/GenBank/DDBJ databases">
        <title>Murine metabolic-syndrome-specific gut microbial biobank.</title>
        <authorList>
            <person name="Liu C."/>
        </authorList>
    </citation>
    <scope>NUCLEOTIDE SEQUENCE [LARGE SCALE GENOMIC DNA]</scope>
    <source>
        <strain evidence="2 3">28</strain>
    </source>
</reference>